<dbReference type="InterPro" id="IPR036641">
    <property type="entry name" value="HPT_dom_sf"/>
</dbReference>
<dbReference type="GO" id="GO:0005524">
    <property type="term" value="F:ATP binding"/>
    <property type="evidence" value="ECO:0007669"/>
    <property type="project" value="UniProtKB-KW"/>
</dbReference>
<reference evidence="20 21" key="1">
    <citation type="submission" date="2018-06" db="EMBL/GenBank/DDBJ databases">
        <authorList>
            <consortium name="Pathogen Informatics"/>
            <person name="Doyle S."/>
        </authorList>
    </citation>
    <scope>NUCLEOTIDE SEQUENCE [LARGE SCALE GENOMIC DNA]</scope>
    <source>
        <strain evidence="20 21">NCTC13291</strain>
    </source>
</reference>
<dbReference type="SUPFAM" id="SSF47226">
    <property type="entry name" value="Histidine-containing phosphotransfer domain, HPT domain"/>
    <property type="match status" value="1"/>
</dbReference>
<dbReference type="PROSITE" id="PS50894">
    <property type="entry name" value="HPT"/>
    <property type="match status" value="1"/>
</dbReference>
<keyword evidence="12" id="KW-0902">Two-component regulatory system</keyword>
<dbReference type="CDD" id="cd16922">
    <property type="entry name" value="HATPase_EvgS-ArcB-TorS-like"/>
    <property type="match status" value="1"/>
</dbReference>
<keyword evidence="13 16" id="KW-0472">Membrane</keyword>
<dbReference type="InterPro" id="IPR011006">
    <property type="entry name" value="CheY-like_superfamily"/>
</dbReference>
<feature type="transmembrane region" description="Helical" evidence="16">
    <location>
        <begin position="21"/>
        <end position="38"/>
    </location>
</feature>
<dbReference type="Gene3D" id="1.10.287.130">
    <property type="match status" value="1"/>
</dbReference>
<dbReference type="InterPro" id="IPR036890">
    <property type="entry name" value="HATPase_C_sf"/>
</dbReference>
<feature type="domain" description="Response regulatory" evidence="18">
    <location>
        <begin position="574"/>
        <end position="691"/>
    </location>
</feature>
<dbReference type="RefSeq" id="WP_115359307.1">
    <property type="nucleotide sequence ID" value="NZ_AP031462.1"/>
</dbReference>
<dbReference type="PROSITE" id="PS50110">
    <property type="entry name" value="RESPONSE_REGULATORY"/>
    <property type="match status" value="1"/>
</dbReference>
<comment type="catalytic activity">
    <reaction evidence="1">
        <text>ATP + protein L-histidine = ADP + protein N-phospho-L-histidine.</text>
        <dbReference type="EC" id="2.7.13.3"/>
    </reaction>
</comment>
<dbReference type="GO" id="GO:0005886">
    <property type="term" value="C:plasma membrane"/>
    <property type="evidence" value="ECO:0007669"/>
    <property type="project" value="UniProtKB-SubCell"/>
</dbReference>
<dbReference type="SMART" id="SM00387">
    <property type="entry name" value="HATPase_c"/>
    <property type="match status" value="1"/>
</dbReference>
<evidence type="ECO:0000256" key="4">
    <source>
        <dbReference type="ARBA" id="ARBA00022475"/>
    </source>
</evidence>
<dbReference type="SMART" id="SM00388">
    <property type="entry name" value="HisKA"/>
    <property type="match status" value="1"/>
</dbReference>
<evidence type="ECO:0000256" key="15">
    <source>
        <dbReference type="PROSITE-ProRule" id="PRU00169"/>
    </source>
</evidence>
<dbReference type="PRINTS" id="PR00344">
    <property type="entry name" value="BCTRLSENSOR"/>
</dbReference>
<evidence type="ECO:0000256" key="13">
    <source>
        <dbReference type="ARBA" id="ARBA00023136"/>
    </source>
</evidence>
<dbReference type="EMBL" id="UGVN01000001">
    <property type="protein sequence ID" value="SUE39726.1"/>
    <property type="molecule type" value="Genomic_DNA"/>
</dbReference>
<evidence type="ECO:0000256" key="2">
    <source>
        <dbReference type="ARBA" id="ARBA00004651"/>
    </source>
</evidence>
<evidence type="ECO:0000256" key="12">
    <source>
        <dbReference type="ARBA" id="ARBA00023012"/>
    </source>
</evidence>
<protein>
    <recommendedName>
        <fullName evidence="3">histidine kinase</fullName>
        <ecNumber evidence="3">2.7.13.3</ecNumber>
    </recommendedName>
</protein>
<dbReference type="GeneID" id="99632521"/>
<evidence type="ECO:0000256" key="10">
    <source>
        <dbReference type="ARBA" id="ARBA00022840"/>
    </source>
</evidence>
<dbReference type="Pfam" id="PF00072">
    <property type="entry name" value="Response_reg"/>
    <property type="match status" value="1"/>
</dbReference>
<dbReference type="GO" id="GO:0000155">
    <property type="term" value="F:phosphorelay sensor kinase activity"/>
    <property type="evidence" value="ECO:0007669"/>
    <property type="project" value="InterPro"/>
</dbReference>
<evidence type="ECO:0000256" key="1">
    <source>
        <dbReference type="ARBA" id="ARBA00000085"/>
    </source>
</evidence>
<dbReference type="Pfam" id="PF00512">
    <property type="entry name" value="HisKA"/>
    <property type="match status" value="1"/>
</dbReference>
<evidence type="ECO:0000256" key="16">
    <source>
        <dbReference type="SAM" id="Phobius"/>
    </source>
</evidence>
<evidence type="ECO:0000256" key="5">
    <source>
        <dbReference type="ARBA" id="ARBA00022553"/>
    </source>
</evidence>
<feature type="transmembrane region" description="Helical" evidence="16">
    <location>
        <begin position="120"/>
        <end position="139"/>
    </location>
</feature>
<dbReference type="InterPro" id="IPR036097">
    <property type="entry name" value="HisK_dim/P_sf"/>
</dbReference>
<keyword evidence="4" id="KW-1003">Cell membrane</keyword>
<dbReference type="PROSITE" id="PS50109">
    <property type="entry name" value="HIS_KIN"/>
    <property type="match status" value="1"/>
</dbReference>
<dbReference type="SMART" id="SM00448">
    <property type="entry name" value="REC"/>
    <property type="match status" value="1"/>
</dbReference>
<evidence type="ECO:0000259" key="17">
    <source>
        <dbReference type="PROSITE" id="PS50109"/>
    </source>
</evidence>
<dbReference type="InterPro" id="IPR001789">
    <property type="entry name" value="Sig_transdc_resp-reg_receiver"/>
</dbReference>
<feature type="transmembrane region" description="Helical" evidence="16">
    <location>
        <begin position="151"/>
        <end position="170"/>
    </location>
</feature>
<proteinExistence type="predicted"/>
<feature type="modified residue" description="4-aspartylphosphate" evidence="15">
    <location>
        <position position="623"/>
    </location>
</feature>
<dbReference type="FunFam" id="3.30.565.10:FF:000010">
    <property type="entry name" value="Sensor histidine kinase RcsC"/>
    <property type="match status" value="1"/>
</dbReference>
<dbReference type="InterPro" id="IPR003594">
    <property type="entry name" value="HATPase_dom"/>
</dbReference>
<feature type="modified residue" description="Phosphohistidine" evidence="14">
    <location>
        <position position="817"/>
    </location>
</feature>
<keyword evidence="8" id="KW-0547">Nucleotide-binding</keyword>
<accession>A0A379MY02</accession>
<feature type="transmembrane region" description="Helical" evidence="16">
    <location>
        <begin position="82"/>
        <end position="108"/>
    </location>
</feature>
<keyword evidence="7 16" id="KW-0812">Transmembrane</keyword>
<dbReference type="SUPFAM" id="SSF47384">
    <property type="entry name" value="Homodimeric domain of signal transducing histidine kinase"/>
    <property type="match status" value="1"/>
</dbReference>
<dbReference type="SUPFAM" id="SSF52172">
    <property type="entry name" value="CheY-like"/>
    <property type="match status" value="1"/>
</dbReference>
<dbReference type="Proteomes" id="UP000254919">
    <property type="component" value="Unassembled WGS sequence"/>
</dbReference>
<keyword evidence="6 20" id="KW-0808">Transferase</keyword>
<dbReference type="EC" id="2.7.13.3" evidence="3"/>
<keyword evidence="11 16" id="KW-1133">Transmembrane helix</keyword>
<dbReference type="CDD" id="cd00082">
    <property type="entry name" value="HisKA"/>
    <property type="match status" value="1"/>
</dbReference>
<dbReference type="PANTHER" id="PTHR45339:SF1">
    <property type="entry name" value="HYBRID SIGNAL TRANSDUCTION HISTIDINE KINASE J"/>
    <property type="match status" value="1"/>
</dbReference>
<evidence type="ECO:0000256" key="3">
    <source>
        <dbReference type="ARBA" id="ARBA00012438"/>
    </source>
</evidence>
<evidence type="ECO:0000256" key="6">
    <source>
        <dbReference type="ARBA" id="ARBA00022679"/>
    </source>
</evidence>
<dbReference type="InterPro" id="IPR008207">
    <property type="entry name" value="Sig_transdc_His_kin_Hpt_dom"/>
</dbReference>
<dbReference type="InterPro" id="IPR005467">
    <property type="entry name" value="His_kinase_dom"/>
</dbReference>
<evidence type="ECO:0000313" key="21">
    <source>
        <dbReference type="Proteomes" id="UP000254919"/>
    </source>
</evidence>
<dbReference type="PANTHER" id="PTHR45339">
    <property type="entry name" value="HYBRID SIGNAL TRANSDUCTION HISTIDINE KINASE J"/>
    <property type="match status" value="1"/>
</dbReference>
<dbReference type="Pfam" id="PF01627">
    <property type="entry name" value="Hpt"/>
    <property type="match status" value="1"/>
</dbReference>
<organism evidence="20 21">
    <name type="scientific">Roseomonas mucosa</name>
    <dbReference type="NCBI Taxonomy" id="207340"/>
    <lineage>
        <taxon>Bacteria</taxon>
        <taxon>Pseudomonadati</taxon>
        <taxon>Pseudomonadota</taxon>
        <taxon>Alphaproteobacteria</taxon>
        <taxon>Acetobacterales</taxon>
        <taxon>Roseomonadaceae</taxon>
        <taxon>Roseomonas</taxon>
    </lineage>
</organism>
<dbReference type="Gene3D" id="3.40.50.2300">
    <property type="match status" value="1"/>
</dbReference>
<keyword evidence="9" id="KW-0418">Kinase</keyword>
<evidence type="ECO:0000256" key="8">
    <source>
        <dbReference type="ARBA" id="ARBA00022741"/>
    </source>
</evidence>
<comment type="subcellular location">
    <subcellularLocation>
        <location evidence="2">Cell membrane</location>
        <topology evidence="2">Multi-pass membrane protein</topology>
    </subcellularLocation>
</comment>
<evidence type="ECO:0000256" key="11">
    <source>
        <dbReference type="ARBA" id="ARBA00022989"/>
    </source>
</evidence>
<dbReference type="AlphaFoldDB" id="A0A379MY02"/>
<evidence type="ECO:0000313" key="20">
    <source>
        <dbReference type="EMBL" id="SUE39726.1"/>
    </source>
</evidence>
<evidence type="ECO:0000256" key="7">
    <source>
        <dbReference type="ARBA" id="ARBA00022692"/>
    </source>
</evidence>
<dbReference type="InterPro" id="IPR004358">
    <property type="entry name" value="Sig_transdc_His_kin-like_C"/>
</dbReference>
<dbReference type="Pfam" id="PF02518">
    <property type="entry name" value="HATPase_c"/>
    <property type="match status" value="1"/>
</dbReference>
<dbReference type="FunFam" id="1.10.287.130:FF:000001">
    <property type="entry name" value="Two-component sensor histidine kinase"/>
    <property type="match status" value="1"/>
</dbReference>
<evidence type="ECO:0000256" key="9">
    <source>
        <dbReference type="ARBA" id="ARBA00022777"/>
    </source>
</evidence>
<dbReference type="Gene3D" id="3.30.565.10">
    <property type="entry name" value="Histidine kinase-like ATPase, C-terminal domain"/>
    <property type="match status" value="1"/>
</dbReference>
<feature type="domain" description="Histidine kinase" evidence="17">
    <location>
        <begin position="193"/>
        <end position="413"/>
    </location>
</feature>
<keyword evidence="10" id="KW-0067">ATP-binding</keyword>
<dbReference type="Gene3D" id="1.20.120.160">
    <property type="entry name" value="HPT domain"/>
    <property type="match status" value="1"/>
</dbReference>
<evidence type="ECO:0000259" key="18">
    <source>
        <dbReference type="PROSITE" id="PS50110"/>
    </source>
</evidence>
<keyword evidence="5 15" id="KW-0597">Phosphoprotein</keyword>
<gene>
    <name evidence="20" type="primary">rpfC</name>
    <name evidence="20" type="ORF">NCTC13291_01472</name>
</gene>
<feature type="domain" description="HPt" evidence="19">
    <location>
        <begin position="778"/>
        <end position="872"/>
    </location>
</feature>
<dbReference type="InterPro" id="IPR003661">
    <property type="entry name" value="HisK_dim/P_dom"/>
</dbReference>
<evidence type="ECO:0000259" key="19">
    <source>
        <dbReference type="PROSITE" id="PS50894"/>
    </source>
</evidence>
<name>A0A379MY02_9PROT</name>
<dbReference type="SUPFAM" id="SSF55874">
    <property type="entry name" value="ATPase domain of HSP90 chaperone/DNA topoisomerase II/histidine kinase"/>
    <property type="match status" value="1"/>
</dbReference>
<sequence length="883" mass="95177">MASPLRWIVARLRRRPDKEHEIALNRVAIALCALVYFFLVVPSDASLEEARWLCAAFAIATLLLCGHLVLRPGASVLRRLAGIVLDLGTLSGGLLTGGVYVAALYPLYLWVIFGNGFRFGIAYLGVAAGLSILAFGTIIHVSPYWQANYPLALGLLAGLVVLPGYAAMLIRKLSLARDQAEQASQAKSLFLASVSHELRTPVTAIVGMNDLLRRTPLQPEQREMTGTIQTSARSLISLIDDLLNLSRLDAGRVAFEQVVFDPVAVLRDAARLVTAQALEKDLRLGFHVTPRSTGLLRGDRRRLGEVLLNLTGNAVKFTRQGGVVLALDMQEQPGGILLRLEVSDTGIGIAPEAQERIFESFTQAHERIANDFGGTGLGLSISRRLVRAQGGEIGVRSRLGRGSTLWLILPMERAAAEGTPSPMPWHAVVLVRDASLLPALERAAEPAGLRLALARGRDEARRLLAAAVPAGEGPRTLILLGEEPAVAEQAEEAPGPPAQPDLPPEAARLPVLLIRPDTLPGLPEPSRRFGALAILSAQRLEAELPPVLRAAHTLWRVGMEDEQALVRGRTAGRHILVVDDNRVNQKVLSRMLETGGHAVTLAGNGEEALDLLERDSFDLVVMDVNMPVMGGLEATKLYRMASLGQPHLPIVALTADATSQARERALEAGMDACLTKPIDLETLLDLVERLLADKPSPAVPIRRQTVPLAVVSPPDEQPSRPATAMPPWTVYENPRPEPALAPIPVPSHGLPPDAPPPVLAGQPLLDETMLENLETLGGAAFVADVVASFLTEAAAHLEEVRKAVRLEDGATFRDRVHALRSSAANVGALVLPELCRDWQFASDEMVRQNGAEMAARLVAEFEAVRAALLRRQALPPVLVTRRD</sequence>
<evidence type="ECO:0000256" key="14">
    <source>
        <dbReference type="PROSITE-ProRule" id="PRU00110"/>
    </source>
</evidence>
<feature type="transmembrane region" description="Helical" evidence="16">
    <location>
        <begin position="50"/>
        <end position="70"/>
    </location>
</feature>
<dbReference type="CDD" id="cd17546">
    <property type="entry name" value="REC_hyHK_CKI1_RcsC-like"/>
    <property type="match status" value="1"/>
</dbReference>